<name>A0ACC1L5G1_9FUNG</name>
<dbReference type="Proteomes" id="UP001140087">
    <property type="component" value="Unassembled WGS sequence"/>
</dbReference>
<comment type="caution">
    <text evidence="1">The sequence shown here is derived from an EMBL/GenBank/DDBJ whole genome shotgun (WGS) entry which is preliminary data.</text>
</comment>
<reference evidence="1" key="1">
    <citation type="submission" date="2022-07" db="EMBL/GenBank/DDBJ databases">
        <title>Phylogenomic reconstructions and comparative analyses of Kickxellomycotina fungi.</title>
        <authorList>
            <person name="Reynolds N.K."/>
            <person name="Stajich J.E."/>
            <person name="Barry K."/>
            <person name="Grigoriev I.V."/>
            <person name="Crous P."/>
            <person name="Smith M.E."/>
        </authorList>
    </citation>
    <scope>NUCLEOTIDE SEQUENCE</scope>
    <source>
        <strain evidence="1">BCRC 34780</strain>
    </source>
</reference>
<accession>A0ACC1L5G1</accession>
<proteinExistence type="predicted"/>
<gene>
    <name evidence="1" type="ORF">H4R21_002679</name>
</gene>
<protein>
    <submittedName>
        <fullName evidence="1">Uncharacterized protein</fullName>
    </submittedName>
</protein>
<evidence type="ECO:0000313" key="1">
    <source>
        <dbReference type="EMBL" id="KAJ2801761.1"/>
    </source>
</evidence>
<sequence>MGTDRINIVVTGASGLLGRSVAAEAARRGHSVVGTALSRATDGLVRVDLCEAAATESFLRAQQPQAIIHCAAEKRPDVAEGDPDAVLRLNAQVPGRLAALARELGAHLVYVSSDYVFDGTSPPYHVDDQPNPLNFYGKTKLAGERAALDADPDAAVLRVPVLYGPGAPAEGSINALVELVHASKPTAVDAHQIRFPTCTEDVARVLVDMAEQRLPGGIYHFSATEQMTKYDVCRVFADILGVGDTPMLVAAVDKPQQPVASRPDNAQLATDALERAGVDVSCVPFREWWTAYLHGLSSGAD</sequence>
<dbReference type="EMBL" id="JANBUN010000721">
    <property type="protein sequence ID" value="KAJ2801761.1"/>
    <property type="molecule type" value="Genomic_DNA"/>
</dbReference>
<organism evidence="1 2">
    <name type="scientific">Coemansia helicoidea</name>
    <dbReference type="NCBI Taxonomy" id="1286919"/>
    <lineage>
        <taxon>Eukaryota</taxon>
        <taxon>Fungi</taxon>
        <taxon>Fungi incertae sedis</taxon>
        <taxon>Zoopagomycota</taxon>
        <taxon>Kickxellomycotina</taxon>
        <taxon>Kickxellomycetes</taxon>
        <taxon>Kickxellales</taxon>
        <taxon>Kickxellaceae</taxon>
        <taxon>Coemansia</taxon>
    </lineage>
</organism>
<evidence type="ECO:0000313" key="2">
    <source>
        <dbReference type="Proteomes" id="UP001140087"/>
    </source>
</evidence>
<keyword evidence="2" id="KW-1185">Reference proteome</keyword>